<evidence type="ECO:0000313" key="2">
    <source>
        <dbReference type="Proteomes" id="UP000006394"/>
    </source>
</evidence>
<dbReference type="STRING" id="402612.FP2311"/>
<reference evidence="1 2" key="1">
    <citation type="journal article" date="2007" name="Nat. Biotechnol.">
        <title>Complete genome sequence of the fish pathogen Flavobacterium psychrophilum.</title>
        <authorList>
            <person name="Duchaud E."/>
            <person name="Boussaha M."/>
            <person name="Loux V."/>
            <person name="Bernardet J.F."/>
            <person name="Michel C."/>
            <person name="Kerouault B."/>
            <person name="Mondot S."/>
            <person name="Nicolas P."/>
            <person name="Bossy R."/>
            <person name="Caron C."/>
            <person name="Bessieres P."/>
            <person name="Gibrat J.F."/>
            <person name="Claverol S."/>
            <person name="Dumetz F."/>
            <person name="Le Henaff M."/>
            <person name="Benmansour A."/>
        </authorList>
    </citation>
    <scope>NUCLEOTIDE SEQUENCE [LARGE SCALE GENOMIC DNA]</scope>
    <source>
        <strain evidence="2">ATCC 49511 / DSM 21280 / CIP 103535 / JIP02/86</strain>
    </source>
</reference>
<sequence length="243" mass="27421">MKYSFLAFLLLIFSACQTTKIKNNNYKISVTAPELGSLGQAKSSLNLQNDFSTRTFPKLENKIRVAVEVVPYNKKLNKIYAAKAKFNQNQTKVVYTDSLPTKPEIVTIQILDVTGFVNELNADYNKEVFRVINDLQSLEIVSSIAVNLSTTDIAKIRLADSYYLTNVLDKKYTLTLFKQGKKVESIDLTSGTILGYRLSKFCWAETARGKWYIADMVANNSSCKGTTSTKAKNKKKEENLFKM</sequence>
<organism evidence="1 2">
    <name type="scientific">Flavobacterium psychrophilum (strain ATCC 49511 / DSM 21280 / CIP 103535 / JIP02/86)</name>
    <dbReference type="NCBI Taxonomy" id="402612"/>
    <lineage>
        <taxon>Bacteria</taxon>
        <taxon>Pseudomonadati</taxon>
        <taxon>Bacteroidota</taxon>
        <taxon>Flavobacteriia</taxon>
        <taxon>Flavobacteriales</taxon>
        <taxon>Flavobacteriaceae</taxon>
        <taxon>Flavobacterium</taxon>
    </lineage>
</organism>
<dbReference type="eggNOG" id="ENOG50325ES">
    <property type="taxonomic scope" value="Bacteria"/>
</dbReference>
<dbReference type="AlphaFoldDB" id="A6H1Z2"/>
<evidence type="ECO:0000313" key="1">
    <source>
        <dbReference type="EMBL" id="CAL44366.1"/>
    </source>
</evidence>
<name>A6H1Z2_FLAPJ</name>
<dbReference type="KEGG" id="fps:FP2311"/>
<dbReference type="PATRIC" id="fig|402612.5.peg.2363"/>
<dbReference type="OrthoDB" id="1186960at2"/>
<proteinExistence type="predicted"/>
<dbReference type="Proteomes" id="UP000006394">
    <property type="component" value="Chromosome"/>
</dbReference>
<dbReference type="PROSITE" id="PS51257">
    <property type="entry name" value="PROKAR_LIPOPROTEIN"/>
    <property type="match status" value="1"/>
</dbReference>
<keyword evidence="2" id="KW-1185">Reference proteome</keyword>
<dbReference type="EMBL" id="AM398681">
    <property type="protein sequence ID" value="CAL44366.1"/>
    <property type="molecule type" value="Genomic_DNA"/>
</dbReference>
<dbReference type="HOGENOM" id="CLU_1141251_0_0_10"/>
<dbReference type="RefSeq" id="WP_011964400.1">
    <property type="nucleotide sequence ID" value="NC_009613.3"/>
</dbReference>
<protein>
    <submittedName>
        <fullName evidence="1">Hypothetical lipoprotein</fullName>
    </submittedName>
</protein>
<accession>A6H1Z2</accession>
<gene>
    <name evidence="1" type="ordered locus">FP2311</name>
</gene>
<dbReference type="EnsemblBacteria" id="CAL44366">
    <property type="protein sequence ID" value="CAL44366"/>
    <property type="gene ID" value="FP2311"/>
</dbReference>
<keyword evidence="1" id="KW-0449">Lipoprotein</keyword>
<dbReference type="GeneID" id="66553417"/>